<evidence type="ECO:0000256" key="6">
    <source>
        <dbReference type="ARBA" id="ARBA00022519"/>
    </source>
</evidence>
<keyword evidence="19" id="KW-1185">Reference proteome</keyword>
<dbReference type="GO" id="GO:0005886">
    <property type="term" value="C:plasma membrane"/>
    <property type="evidence" value="ECO:0007669"/>
    <property type="project" value="UniProtKB-SubCell"/>
</dbReference>
<dbReference type="GO" id="GO:0006457">
    <property type="term" value="P:protein folding"/>
    <property type="evidence" value="ECO:0007669"/>
    <property type="project" value="InterPro"/>
</dbReference>
<evidence type="ECO:0000256" key="10">
    <source>
        <dbReference type="ARBA" id="ARBA00023098"/>
    </source>
</evidence>
<evidence type="ECO:0000256" key="16">
    <source>
        <dbReference type="SAM" id="Coils"/>
    </source>
</evidence>
<protein>
    <recommendedName>
        <fullName evidence="4">Lipase chaperone</fullName>
    </recommendedName>
    <alternativeName>
        <fullName evidence="15">Lipase foldase</fullName>
    </alternativeName>
    <alternativeName>
        <fullName evidence="13">Lipase helper protein</fullName>
    </alternativeName>
    <alternativeName>
        <fullName evidence="14">Lipase modulator</fullName>
    </alternativeName>
</protein>
<evidence type="ECO:0000256" key="15">
    <source>
        <dbReference type="ARBA" id="ARBA00033028"/>
    </source>
</evidence>
<evidence type="ECO:0000256" key="9">
    <source>
        <dbReference type="ARBA" id="ARBA00022989"/>
    </source>
</evidence>
<evidence type="ECO:0000313" key="18">
    <source>
        <dbReference type="EMBL" id="GAD66739.1"/>
    </source>
</evidence>
<keyword evidence="8" id="KW-0442">Lipid degradation</keyword>
<dbReference type="SUPFAM" id="SSF158855">
    <property type="entry name" value="Lipase chaperone-like"/>
    <property type="match status" value="1"/>
</dbReference>
<gene>
    <name evidence="18" type="primary">lifO</name>
    <name evidence="18" type="ORF">VPR01S_05_00340</name>
</gene>
<keyword evidence="7" id="KW-0812">Transmembrane</keyword>
<evidence type="ECO:0000256" key="13">
    <source>
        <dbReference type="ARBA" id="ARBA00030948"/>
    </source>
</evidence>
<feature type="signal peptide" evidence="17">
    <location>
        <begin position="1"/>
        <end position="19"/>
    </location>
</feature>
<reference evidence="18 19" key="1">
    <citation type="submission" date="2013-09" db="EMBL/GenBank/DDBJ databases">
        <title>Whole genome shotgun sequence of Vibrio proteolyticus NBRC 13287.</title>
        <authorList>
            <person name="Isaki S."/>
            <person name="Hosoyama A."/>
            <person name="Numata M."/>
            <person name="Hashimoto M."/>
            <person name="Hosoyama Y."/>
            <person name="Tsuchikane K."/>
            <person name="Noguchi M."/>
            <person name="Hirakata S."/>
            <person name="Ichikawa N."/>
            <person name="Ohji S."/>
            <person name="Yamazoe A."/>
            <person name="Fujita N."/>
        </authorList>
    </citation>
    <scope>NUCLEOTIDE SEQUENCE [LARGE SCALE GENOMIC DNA]</scope>
    <source>
        <strain evidence="18 19">NBRC 13287</strain>
    </source>
</reference>
<comment type="function">
    <text evidence="1">May be involved in the folding of the extracellular lipase during its passage through the periplasm.</text>
</comment>
<dbReference type="Proteomes" id="UP000016570">
    <property type="component" value="Unassembled WGS sequence"/>
</dbReference>
<dbReference type="RefSeq" id="WP_021704717.1">
    <property type="nucleotide sequence ID" value="NZ_BATJ01000005.1"/>
</dbReference>
<evidence type="ECO:0000256" key="5">
    <source>
        <dbReference type="ARBA" id="ARBA00022475"/>
    </source>
</evidence>
<dbReference type="InterPro" id="IPR004961">
    <property type="entry name" value="Lipase_chaperone"/>
</dbReference>
<keyword evidence="12" id="KW-0143">Chaperone</keyword>
<dbReference type="eggNOG" id="COG5380">
    <property type="taxonomic scope" value="Bacteria"/>
</dbReference>
<comment type="caution">
    <text evidence="18">The sequence shown here is derived from an EMBL/GenBank/DDBJ whole genome shotgun (WGS) entry which is preliminary data.</text>
</comment>
<organism evidence="18 19">
    <name type="scientific">Vibrio proteolyticus NBRC 13287</name>
    <dbReference type="NCBI Taxonomy" id="1219065"/>
    <lineage>
        <taxon>Bacteria</taxon>
        <taxon>Pseudomonadati</taxon>
        <taxon>Pseudomonadota</taxon>
        <taxon>Gammaproteobacteria</taxon>
        <taxon>Vibrionales</taxon>
        <taxon>Vibrionaceae</taxon>
        <taxon>Vibrio</taxon>
    </lineage>
</organism>
<feature type="coiled-coil region" evidence="16">
    <location>
        <begin position="65"/>
        <end position="128"/>
    </location>
</feature>
<accession>U3BAA0</accession>
<evidence type="ECO:0000256" key="2">
    <source>
        <dbReference type="ARBA" id="ARBA00004383"/>
    </source>
</evidence>
<dbReference type="GO" id="GO:0016042">
    <property type="term" value="P:lipid catabolic process"/>
    <property type="evidence" value="ECO:0007669"/>
    <property type="project" value="UniProtKB-KW"/>
</dbReference>
<keyword evidence="17" id="KW-0732">Signal</keyword>
<evidence type="ECO:0000256" key="8">
    <source>
        <dbReference type="ARBA" id="ARBA00022963"/>
    </source>
</evidence>
<evidence type="ECO:0000256" key="12">
    <source>
        <dbReference type="ARBA" id="ARBA00023186"/>
    </source>
</evidence>
<dbReference type="AlphaFoldDB" id="U3BAA0"/>
<evidence type="ECO:0000256" key="11">
    <source>
        <dbReference type="ARBA" id="ARBA00023136"/>
    </source>
</evidence>
<feature type="chain" id="PRO_5004638601" description="Lipase chaperone" evidence="17">
    <location>
        <begin position="20"/>
        <end position="286"/>
    </location>
</feature>
<evidence type="ECO:0000256" key="3">
    <source>
        <dbReference type="ARBA" id="ARBA00010358"/>
    </source>
</evidence>
<name>U3BAA0_VIBPR</name>
<evidence type="ECO:0000256" key="17">
    <source>
        <dbReference type="SAM" id="SignalP"/>
    </source>
</evidence>
<keyword evidence="5" id="KW-1003">Cell membrane</keyword>
<comment type="similarity">
    <text evidence="3">Belongs to the lipase chaperone family.</text>
</comment>
<comment type="subcellular location">
    <subcellularLocation>
        <location evidence="2">Cell inner membrane</location>
        <topology evidence="2">Single-pass membrane protein</topology>
        <orientation evidence="2">Periplasmic side</orientation>
    </subcellularLocation>
</comment>
<dbReference type="Pfam" id="PF03280">
    <property type="entry name" value="Lipase_chap"/>
    <property type="match status" value="1"/>
</dbReference>
<proteinExistence type="inferred from homology"/>
<evidence type="ECO:0000256" key="1">
    <source>
        <dbReference type="ARBA" id="ARBA00003280"/>
    </source>
</evidence>
<keyword evidence="6" id="KW-0997">Cell inner membrane</keyword>
<keyword evidence="16" id="KW-0175">Coiled coil</keyword>
<dbReference type="GO" id="GO:0051082">
    <property type="term" value="F:unfolded protein binding"/>
    <property type="evidence" value="ECO:0007669"/>
    <property type="project" value="InterPro"/>
</dbReference>
<sequence>MKKSALVLSLMIALGSAGAVFLWPQPTDIQPARLQTPSQQDTEIDESSSRDLLDYALAGLGETDLNRLREEVDEYASQNDQLLVDETLFAQYVSYKKALAQLILPDTNQSTREKLVALNEALLALQSEYFTPEQQALLFGDENRWRQLAMDKLDITAHALDEADQRSQMAALNAELPDYLQKSEQNATMVAGLIAADAESEQNRYLIRAELVGESGAQRLAELDNQRMSFESQLNDYLQQRSAILSDEWLGEQEKQQQIAVLREQRFDSVQWRRVEALERIHDQSQ</sequence>
<dbReference type="STRING" id="1219065.VPR01S_05_00340"/>
<keyword evidence="10" id="KW-0443">Lipid metabolism</keyword>
<dbReference type="EMBL" id="BATJ01000005">
    <property type="protein sequence ID" value="GAD66739.1"/>
    <property type="molecule type" value="Genomic_DNA"/>
</dbReference>
<evidence type="ECO:0000256" key="4">
    <source>
        <dbReference type="ARBA" id="ARBA00019692"/>
    </source>
</evidence>
<evidence type="ECO:0000256" key="14">
    <source>
        <dbReference type="ARBA" id="ARBA00031542"/>
    </source>
</evidence>
<evidence type="ECO:0000313" key="19">
    <source>
        <dbReference type="Proteomes" id="UP000016570"/>
    </source>
</evidence>
<evidence type="ECO:0000256" key="7">
    <source>
        <dbReference type="ARBA" id="ARBA00022692"/>
    </source>
</evidence>
<keyword evidence="11" id="KW-0472">Membrane</keyword>
<keyword evidence="9" id="KW-1133">Transmembrane helix</keyword>